<feature type="compositionally biased region" description="Basic and acidic residues" evidence="2">
    <location>
        <begin position="74"/>
        <end position="84"/>
    </location>
</feature>
<dbReference type="RefSeq" id="WP_010552265.1">
    <property type="nucleotide sequence ID" value="NZ_JBIVQM010000003.1"/>
</dbReference>
<feature type="region of interest" description="Disordered" evidence="2">
    <location>
        <begin position="30"/>
        <end position="54"/>
    </location>
</feature>
<dbReference type="InterPro" id="IPR043504">
    <property type="entry name" value="Peptidase_S1_PA_chymotrypsin"/>
</dbReference>
<evidence type="ECO:0000256" key="3">
    <source>
        <dbReference type="SAM" id="SignalP"/>
    </source>
</evidence>
<name>A0A3R8X794_9MICO</name>
<dbReference type="InterPro" id="IPR009003">
    <property type="entry name" value="Peptidase_S1_PA"/>
</dbReference>
<protein>
    <recommendedName>
        <fullName evidence="6">Peptidase</fullName>
    </recommendedName>
</protein>
<evidence type="ECO:0000256" key="2">
    <source>
        <dbReference type="SAM" id="MobiDB-lite"/>
    </source>
</evidence>
<dbReference type="InterPro" id="IPR050966">
    <property type="entry name" value="Glutamyl_endopeptidase"/>
</dbReference>
<evidence type="ECO:0000313" key="5">
    <source>
        <dbReference type="Proteomes" id="UP000274327"/>
    </source>
</evidence>
<keyword evidence="5" id="KW-1185">Reference proteome</keyword>
<dbReference type="PANTHER" id="PTHR15462:SF19">
    <property type="entry name" value="PEPTIDASE S1 DOMAIN-CONTAINING PROTEIN"/>
    <property type="match status" value="1"/>
</dbReference>
<dbReference type="Pfam" id="PF13365">
    <property type="entry name" value="Trypsin_2"/>
    <property type="match status" value="1"/>
</dbReference>
<dbReference type="Gene3D" id="2.40.10.10">
    <property type="entry name" value="Trypsin-like serine proteases"/>
    <property type="match status" value="2"/>
</dbReference>
<feature type="signal peptide" evidence="3">
    <location>
        <begin position="1"/>
        <end position="33"/>
    </location>
</feature>
<dbReference type="PANTHER" id="PTHR15462">
    <property type="entry name" value="SERINE PROTEASE"/>
    <property type="match status" value="1"/>
</dbReference>
<proteinExistence type="predicted"/>
<feature type="region of interest" description="Disordered" evidence="2">
    <location>
        <begin position="69"/>
        <end position="106"/>
    </location>
</feature>
<comment type="caution">
    <text evidence="4">The sequence shown here is derived from an EMBL/GenBank/DDBJ whole genome shotgun (WGS) entry which is preliminary data.</text>
</comment>
<evidence type="ECO:0000256" key="1">
    <source>
        <dbReference type="ARBA" id="ARBA00022729"/>
    </source>
</evidence>
<dbReference type="EMBL" id="QOCI01000002">
    <property type="protein sequence ID" value="RRR19461.1"/>
    <property type="molecule type" value="Genomic_DNA"/>
</dbReference>
<sequence length="312" mass="31752">MTHSTVLRRCTRLLGGAALVAGLAVGGAGAATADGSDVERTELSGTAQTDAHGYWTSERMEAAIPADDLAPEDAPSHADVEKGEPTTVQGRSAEAPGKNKKAAESKDTVGKVFFTQGGQDYVCSGNSVASSNGSTVSTAGHCVNDAGTWATNWVFVPGYDHGDAPYGTWAATDLVSTDEWVSGEDISYDVAFATVSPESGSGTLEDAVGSTSIAFNRERGADYDAYGYPAAAPFDGESLESCSGTASDDTIGGTLSQGISCDMTGGSSGGPWFLGDGAQNSVNSFGYNGQANVMYGPYFGAEAQAAYDEAAA</sequence>
<gene>
    <name evidence="4" type="ORF">DS079_04120</name>
</gene>
<reference evidence="4 5" key="1">
    <citation type="submission" date="2018-07" db="EMBL/GenBank/DDBJ databases">
        <title>Brachybacteriurn paraconglorneratum KCTC 9916.</title>
        <authorList>
            <person name="Li Y."/>
        </authorList>
    </citation>
    <scope>NUCLEOTIDE SEQUENCE [LARGE SCALE GENOMIC DNA]</scope>
    <source>
        <strain evidence="4 5">KCTC 9916</strain>
    </source>
</reference>
<dbReference type="Proteomes" id="UP000274327">
    <property type="component" value="Unassembled WGS sequence"/>
</dbReference>
<keyword evidence="1 3" id="KW-0732">Signal</keyword>
<dbReference type="GeneID" id="78120217"/>
<dbReference type="SUPFAM" id="SSF50494">
    <property type="entry name" value="Trypsin-like serine proteases"/>
    <property type="match status" value="1"/>
</dbReference>
<organism evidence="4 5">
    <name type="scientific">Brachybacterium paraconglomeratum</name>
    <dbReference type="NCBI Taxonomy" id="173362"/>
    <lineage>
        <taxon>Bacteria</taxon>
        <taxon>Bacillati</taxon>
        <taxon>Actinomycetota</taxon>
        <taxon>Actinomycetes</taxon>
        <taxon>Micrococcales</taxon>
        <taxon>Dermabacteraceae</taxon>
        <taxon>Brachybacterium</taxon>
    </lineage>
</organism>
<feature type="chain" id="PRO_5039034004" description="Peptidase" evidence="3">
    <location>
        <begin position="34"/>
        <end position="312"/>
    </location>
</feature>
<evidence type="ECO:0000313" key="4">
    <source>
        <dbReference type="EMBL" id="RRR19461.1"/>
    </source>
</evidence>
<dbReference type="AlphaFoldDB" id="A0A3R8X794"/>
<accession>A0A3R8X794</accession>
<evidence type="ECO:0008006" key="6">
    <source>
        <dbReference type="Google" id="ProtNLM"/>
    </source>
</evidence>